<reference evidence="1" key="1">
    <citation type="journal article" date="2017" name="Nature">
        <title>The genome of Chenopodium quinoa.</title>
        <authorList>
            <person name="Jarvis D.E."/>
            <person name="Ho Y.S."/>
            <person name="Lightfoot D.J."/>
            <person name="Schmoeckel S.M."/>
            <person name="Li B."/>
            <person name="Borm T.J.A."/>
            <person name="Ohyanagi H."/>
            <person name="Mineta K."/>
            <person name="Michell C.T."/>
            <person name="Saber N."/>
            <person name="Kharbatia N.M."/>
            <person name="Rupper R.R."/>
            <person name="Sharp A.R."/>
            <person name="Dally N."/>
            <person name="Boughton B.A."/>
            <person name="Woo Y.H."/>
            <person name="Gao G."/>
            <person name="Schijlen E.G.W.M."/>
            <person name="Guo X."/>
            <person name="Momin A.A."/>
            <person name="Negrao S."/>
            <person name="Al-Babili S."/>
            <person name="Gehring C."/>
            <person name="Roessner U."/>
            <person name="Jung C."/>
            <person name="Murphy K."/>
            <person name="Arold S.T."/>
            <person name="Gojobori T."/>
            <person name="van der Linden C.G."/>
            <person name="van Loo E.N."/>
            <person name="Jellen E.N."/>
            <person name="Maughan P.J."/>
            <person name="Tester M."/>
        </authorList>
    </citation>
    <scope>NUCLEOTIDE SEQUENCE [LARGE SCALE GENOMIC DNA]</scope>
    <source>
        <strain evidence="1">cv. PI 614886</strain>
    </source>
</reference>
<protein>
    <submittedName>
        <fullName evidence="1">Uncharacterized protein</fullName>
    </submittedName>
</protein>
<reference evidence="1" key="2">
    <citation type="submission" date="2021-03" db="UniProtKB">
        <authorList>
            <consortium name="EnsemblPlants"/>
        </authorList>
    </citation>
    <scope>IDENTIFICATION</scope>
</reference>
<dbReference type="Gramene" id="AUR62036259-RA">
    <property type="protein sequence ID" value="AUR62036259-RA:cds"/>
    <property type="gene ID" value="AUR62036259"/>
</dbReference>
<organism evidence="1 2">
    <name type="scientific">Chenopodium quinoa</name>
    <name type="common">Quinoa</name>
    <dbReference type="NCBI Taxonomy" id="63459"/>
    <lineage>
        <taxon>Eukaryota</taxon>
        <taxon>Viridiplantae</taxon>
        <taxon>Streptophyta</taxon>
        <taxon>Embryophyta</taxon>
        <taxon>Tracheophyta</taxon>
        <taxon>Spermatophyta</taxon>
        <taxon>Magnoliopsida</taxon>
        <taxon>eudicotyledons</taxon>
        <taxon>Gunneridae</taxon>
        <taxon>Pentapetalae</taxon>
        <taxon>Caryophyllales</taxon>
        <taxon>Chenopodiaceae</taxon>
        <taxon>Chenopodioideae</taxon>
        <taxon>Atripliceae</taxon>
        <taxon>Chenopodium</taxon>
    </lineage>
</organism>
<accession>A0A803MW94</accession>
<name>A0A803MW94_CHEQI</name>
<sequence>MSIQVLGAKFGYIRGKGNGYRGSTKARLQEEQQMIILKQQDQITHLQTEIEASKKFMDEYKEEQKRIMAEMEKRFMQMINSNMNRYDTF</sequence>
<proteinExistence type="predicted"/>
<dbReference type="OMA" id="AKFGYIR"/>
<dbReference type="Proteomes" id="UP000596660">
    <property type="component" value="Unplaced"/>
</dbReference>
<keyword evidence="2" id="KW-1185">Reference proteome</keyword>
<evidence type="ECO:0000313" key="2">
    <source>
        <dbReference type="Proteomes" id="UP000596660"/>
    </source>
</evidence>
<dbReference type="EnsemblPlants" id="AUR62036259-RA">
    <property type="protein sequence ID" value="AUR62036259-RA:cds"/>
    <property type="gene ID" value="AUR62036259"/>
</dbReference>
<evidence type="ECO:0000313" key="1">
    <source>
        <dbReference type="EnsemblPlants" id="AUR62036259-RA:cds"/>
    </source>
</evidence>
<dbReference type="AlphaFoldDB" id="A0A803MW94"/>